<feature type="domain" description="Zn(2)-C6 fungal-type" evidence="8">
    <location>
        <begin position="42"/>
        <end position="70"/>
    </location>
</feature>
<evidence type="ECO:0000256" key="5">
    <source>
        <dbReference type="ARBA" id="ARBA00023163"/>
    </source>
</evidence>
<dbReference type="InterPro" id="IPR052360">
    <property type="entry name" value="Transcr_Regulatory_Proteins"/>
</dbReference>
<keyword evidence="6" id="KW-0539">Nucleus</keyword>
<dbReference type="CDD" id="cd00067">
    <property type="entry name" value="GAL4"/>
    <property type="match status" value="1"/>
</dbReference>
<evidence type="ECO:0000256" key="1">
    <source>
        <dbReference type="ARBA" id="ARBA00022723"/>
    </source>
</evidence>
<feature type="region of interest" description="Disordered" evidence="7">
    <location>
        <begin position="1"/>
        <end position="34"/>
    </location>
</feature>
<proteinExistence type="predicted"/>
<dbReference type="PROSITE" id="PS00463">
    <property type="entry name" value="ZN2_CY6_FUNGAL_1"/>
    <property type="match status" value="1"/>
</dbReference>
<dbReference type="EMBL" id="AZHD01000029">
    <property type="protein sequence ID" value="OAA53448.1"/>
    <property type="molecule type" value="Genomic_DNA"/>
</dbReference>
<dbReference type="SUPFAM" id="SSF57701">
    <property type="entry name" value="Zn2/Cys6 DNA-binding domain"/>
    <property type="match status" value="1"/>
</dbReference>
<accession>A0A162K525</accession>
<dbReference type="PANTHER" id="PTHR36206:SF12">
    <property type="entry name" value="ASPERCRYPTIN BIOSYNTHESIS CLUSTER-SPECIFIC TRANSCRIPTION REGULATOR ATNN-RELATED"/>
    <property type="match status" value="1"/>
</dbReference>
<evidence type="ECO:0000256" key="6">
    <source>
        <dbReference type="ARBA" id="ARBA00023242"/>
    </source>
</evidence>
<evidence type="ECO:0000256" key="2">
    <source>
        <dbReference type="ARBA" id="ARBA00022833"/>
    </source>
</evidence>
<keyword evidence="2" id="KW-0862">Zinc</keyword>
<dbReference type="STRING" id="1081102.A0A162K525"/>
<dbReference type="Pfam" id="PF00172">
    <property type="entry name" value="Zn_clus"/>
    <property type="match status" value="1"/>
</dbReference>
<sequence length="584" mass="63402">MHSPLAEVPRARSSSASRASSGSDSHPENRKPRCGMPKVRTGCIVCRIRRIKCDEARPSCVRCTSTGRKCEGYPPPLPRKPRRRKGTAAEPAHHTASDRAAAAAAGCPVRRPSPVHLIPRLAPAIGGTERESWHCFWTATEHDVARHFGQHFWGTLALQAAREHPAVQYALDAVSALYGAYARREHAAAHKPQAVLDTPTSRAALVSYNTAVRLVADRLGAGNAIPLEAVLLCCLLFVWLEFLRNDFATGLRHLRSGLAILRDMPAPAKTLDPSIPHMFTRLQLQATLHGCPSSDFNTDPVGCLSEPTTHPPPRTFSTLAEARHALDGILVCVFQLVREKQAFEASKGGFQAAATDPAWLRLVARRDAYVTRLLQWHAAYERSGARITGNTDVDSPGILLLQLHLETAQMVLAGLFFESEMQYDANDAAFRRMLALAEKILACAQMRARSGAARPVVSALSLDAGVIPALCYVVLKCREPTVRRQALAALKRAPDREGMWHRDSLVAVTSWKVAVEERLAGYTTGAATTQHGPLPLSARIYRERVLDATAEGTCAVVHFDGGPTGSSVGALDLTGVLSRLGDMI</sequence>
<dbReference type="GO" id="GO:0003677">
    <property type="term" value="F:DNA binding"/>
    <property type="evidence" value="ECO:0007669"/>
    <property type="project" value="UniProtKB-KW"/>
</dbReference>
<dbReference type="PROSITE" id="PS50048">
    <property type="entry name" value="ZN2_CY6_FUNGAL_2"/>
    <property type="match status" value="1"/>
</dbReference>
<keyword evidence="5" id="KW-0804">Transcription</keyword>
<organism evidence="9 10">
    <name type="scientific">Niveomyces insectorum RCEF 264</name>
    <dbReference type="NCBI Taxonomy" id="1081102"/>
    <lineage>
        <taxon>Eukaryota</taxon>
        <taxon>Fungi</taxon>
        <taxon>Dikarya</taxon>
        <taxon>Ascomycota</taxon>
        <taxon>Pezizomycotina</taxon>
        <taxon>Sordariomycetes</taxon>
        <taxon>Hypocreomycetidae</taxon>
        <taxon>Hypocreales</taxon>
        <taxon>Cordycipitaceae</taxon>
        <taxon>Niveomyces</taxon>
    </lineage>
</organism>
<dbReference type="AlphaFoldDB" id="A0A162K525"/>
<keyword evidence="10" id="KW-1185">Reference proteome</keyword>
<evidence type="ECO:0000313" key="10">
    <source>
        <dbReference type="Proteomes" id="UP000076874"/>
    </source>
</evidence>
<keyword evidence="1" id="KW-0479">Metal-binding</keyword>
<evidence type="ECO:0000256" key="4">
    <source>
        <dbReference type="ARBA" id="ARBA00023125"/>
    </source>
</evidence>
<dbReference type="PANTHER" id="PTHR36206">
    <property type="entry name" value="ASPERCRYPTIN BIOSYNTHESIS CLUSTER-SPECIFIC TRANSCRIPTION REGULATOR ATNN-RELATED"/>
    <property type="match status" value="1"/>
</dbReference>
<dbReference type="Gene3D" id="4.10.240.10">
    <property type="entry name" value="Zn(2)-C6 fungal-type DNA-binding domain"/>
    <property type="match status" value="1"/>
</dbReference>
<dbReference type="Proteomes" id="UP000076874">
    <property type="component" value="Unassembled WGS sequence"/>
</dbReference>
<name>A0A162K525_9HYPO</name>
<dbReference type="InterPro" id="IPR001138">
    <property type="entry name" value="Zn2Cys6_DnaBD"/>
</dbReference>
<feature type="compositionally biased region" description="Low complexity" evidence="7">
    <location>
        <begin position="11"/>
        <end position="24"/>
    </location>
</feature>
<evidence type="ECO:0000256" key="3">
    <source>
        <dbReference type="ARBA" id="ARBA00023015"/>
    </source>
</evidence>
<keyword evidence="3" id="KW-0805">Transcription regulation</keyword>
<protein>
    <submittedName>
        <fullName evidence="9">Transcription factor Cys6</fullName>
    </submittedName>
</protein>
<dbReference type="InterPro" id="IPR036864">
    <property type="entry name" value="Zn2-C6_fun-type_DNA-bd_sf"/>
</dbReference>
<reference evidence="9 10" key="1">
    <citation type="journal article" date="2016" name="Genome Biol. Evol.">
        <title>Divergent and convergent evolution of fungal pathogenicity.</title>
        <authorList>
            <person name="Shang Y."/>
            <person name="Xiao G."/>
            <person name="Zheng P."/>
            <person name="Cen K."/>
            <person name="Zhan S."/>
            <person name="Wang C."/>
        </authorList>
    </citation>
    <scope>NUCLEOTIDE SEQUENCE [LARGE SCALE GENOMIC DNA]</scope>
    <source>
        <strain evidence="9 10">RCEF 264</strain>
    </source>
</reference>
<comment type="caution">
    <text evidence="9">The sequence shown here is derived from an EMBL/GenBank/DDBJ whole genome shotgun (WGS) entry which is preliminary data.</text>
</comment>
<dbReference type="OrthoDB" id="3145928at2759"/>
<dbReference type="GO" id="GO:0008270">
    <property type="term" value="F:zinc ion binding"/>
    <property type="evidence" value="ECO:0007669"/>
    <property type="project" value="InterPro"/>
</dbReference>
<evidence type="ECO:0000256" key="7">
    <source>
        <dbReference type="SAM" id="MobiDB-lite"/>
    </source>
</evidence>
<keyword evidence="4" id="KW-0238">DNA-binding</keyword>
<evidence type="ECO:0000313" key="9">
    <source>
        <dbReference type="EMBL" id="OAA53448.1"/>
    </source>
</evidence>
<feature type="region of interest" description="Disordered" evidence="7">
    <location>
        <begin position="71"/>
        <end position="99"/>
    </location>
</feature>
<dbReference type="SMART" id="SM00066">
    <property type="entry name" value="GAL4"/>
    <property type="match status" value="1"/>
</dbReference>
<gene>
    <name evidence="9" type="ORF">SPI_09376</name>
</gene>
<dbReference type="GO" id="GO:0000981">
    <property type="term" value="F:DNA-binding transcription factor activity, RNA polymerase II-specific"/>
    <property type="evidence" value="ECO:0007669"/>
    <property type="project" value="InterPro"/>
</dbReference>
<evidence type="ECO:0000259" key="8">
    <source>
        <dbReference type="PROSITE" id="PS50048"/>
    </source>
</evidence>